<keyword evidence="4" id="KW-1185">Reference proteome</keyword>
<dbReference type="Pfam" id="PF00990">
    <property type="entry name" value="GGDEF"/>
    <property type="match status" value="1"/>
</dbReference>
<dbReference type="Gene3D" id="2.60.40.2380">
    <property type="match status" value="1"/>
</dbReference>
<proteinExistence type="predicted"/>
<dbReference type="AlphaFoldDB" id="A0A1Y0IG06"/>
<evidence type="ECO:0000256" key="1">
    <source>
        <dbReference type="SAM" id="Phobius"/>
    </source>
</evidence>
<dbReference type="Pfam" id="PF00563">
    <property type="entry name" value="EAL"/>
    <property type="match status" value="1"/>
</dbReference>
<sequence>MIPRVFSLLSGWFHRPSGGTDLRWRLRGLQLILLCLVLPGTLTANTISGEGELPFRPQLDVLVDSSNQLDIKNLLDETIQQNWQFSGNSIPNFGYTHDAYWFRFTLKNFQTREQRLIIEIAYPLLDEIDVFLISGENAIQHYQTGDTRPFEQRPIDHPHFLIPEVLDPQENLTVMLRVRTSGTLQVPIKVWQEDRFYQANNSVEQIHALYYGTMIVIIIFNIFVFLALKEATYIYYALSTLGYLAILGSLRGKMYQVLWPESPLLHEYIMLLSVPFTMLFSTLFARAFLSLKQTQSVFYPLTSIVIALSLFGLIGTLLLPYQYSIQLSVFIAIPGCFILLIVGPIQWFKGNKAARFYSMAWALLSLGGVITAMNKAGLLNTNLITEYSLQIGSALEAILLSMALAERIYREREQKLRAQADTIREHRERRNAEMSLIHKALTHSVTGLPNSAHFQMFINNLATNESPTSFAVVLIQFVNFHEIIKTLGHSESENLLAQLGRKINSQAALVPEIAKLEDRPDFQPRVCTFENATFGMVVNLQEIPKDNRATQDFIQYISTPVEFRGMLLDFRPHIGTAGFPKDGNDADTLIRHGFVALEYAYQYDDQLAHYTANKDPYNTKRLTLIAELSRALQDNLLTLVFHPKIDLKQGRVTGVEALLRWHHPRFGQVPPDEFIAVAEQTGIIKPLTQWVLNRSLEARHHLATRGFDLSVSINISTNNLRESDFTEEIYKTLERTNTPPEKVTLELTETSMMHDPVKALNALEKLHQIGVRVSIDDFGTGYSSLSYIKRVPAQEIKIDKSLILDLDRISDDEVIVRTTVNMCHSLGFSVVAEGVECLAVEATLKQMGCDQVQGFHFTQPLPLEALIQWLENYSATQHSFVFDSTTQQPSTDSDH</sequence>
<dbReference type="InterPro" id="IPR029787">
    <property type="entry name" value="Nucleotide_cyclase"/>
</dbReference>
<dbReference type="PANTHER" id="PTHR33121:SF19">
    <property type="entry name" value="CYCLIC DI-GMP PHOSPHODIESTERASE PA2567"/>
    <property type="match status" value="1"/>
</dbReference>
<dbReference type="CDD" id="cd01948">
    <property type="entry name" value="EAL"/>
    <property type="match status" value="1"/>
</dbReference>
<dbReference type="Gene3D" id="3.20.20.450">
    <property type="entry name" value="EAL domain"/>
    <property type="match status" value="1"/>
</dbReference>
<dbReference type="PANTHER" id="PTHR33121">
    <property type="entry name" value="CYCLIC DI-GMP PHOSPHODIESTERASE PDEF"/>
    <property type="match status" value="1"/>
</dbReference>
<feature type="transmembrane region" description="Helical" evidence="1">
    <location>
        <begin position="264"/>
        <end position="285"/>
    </location>
</feature>
<dbReference type="InterPro" id="IPR043128">
    <property type="entry name" value="Rev_trsase/Diguanyl_cyclase"/>
</dbReference>
<keyword evidence="1" id="KW-0812">Transmembrane</keyword>
<dbReference type="SUPFAM" id="SSF141868">
    <property type="entry name" value="EAL domain-like"/>
    <property type="match status" value="1"/>
</dbReference>
<feature type="transmembrane region" description="Helical" evidence="1">
    <location>
        <begin position="233"/>
        <end position="252"/>
    </location>
</feature>
<dbReference type="PROSITE" id="PS50883">
    <property type="entry name" value="EAL"/>
    <property type="match status" value="1"/>
</dbReference>
<keyword evidence="1" id="KW-0472">Membrane</keyword>
<reference evidence="3 4" key="1">
    <citation type="submission" date="2017-05" db="EMBL/GenBank/DDBJ databases">
        <title>Genomic insights into alkan degradation activity of Oleiphilus messinensis.</title>
        <authorList>
            <person name="Kozyavkin S.A."/>
            <person name="Slesarev A.I."/>
            <person name="Golyshin P.N."/>
            <person name="Korzhenkov A."/>
            <person name="Golyshina O.N."/>
            <person name="Toshchakov S.V."/>
        </authorList>
    </citation>
    <scope>NUCLEOTIDE SEQUENCE [LARGE SCALE GENOMIC DNA]</scope>
    <source>
        <strain evidence="3 4">ME102</strain>
    </source>
</reference>
<dbReference type="SMART" id="SM00052">
    <property type="entry name" value="EAL"/>
    <property type="match status" value="1"/>
</dbReference>
<dbReference type="InterPro" id="IPR000160">
    <property type="entry name" value="GGDEF_dom"/>
</dbReference>
<dbReference type="OrthoDB" id="9804951at2"/>
<evidence type="ECO:0000313" key="4">
    <source>
        <dbReference type="Proteomes" id="UP000196027"/>
    </source>
</evidence>
<gene>
    <name evidence="3" type="ORF">OLMES_4757</name>
</gene>
<feature type="transmembrane region" description="Helical" evidence="1">
    <location>
        <begin position="325"/>
        <end position="344"/>
    </location>
</feature>
<dbReference type="InterPro" id="IPR050706">
    <property type="entry name" value="Cyclic-di-GMP_PDE-like"/>
</dbReference>
<dbReference type="Gene3D" id="3.30.70.270">
    <property type="match status" value="1"/>
</dbReference>
<protein>
    <submittedName>
        <fullName evidence="3">7TM domain sensor-containing signal transduction diguanylate cyclase/phosphodiesterase</fullName>
    </submittedName>
</protein>
<dbReference type="KEGG" id="ome:OLMES_4757"/>
<evidence type="ECO:0000259" key="2">
    <source>
        <dbReference type="PROSITE" id="PS50883"/>
    </source>
</evidence>
<dbReference type="InterPro" id="IPR035919">
    <property type="entry name" value="EAL_sf"/>
</dbReference>
<name>A0A1Y0IG06_9GAMM</name>
<feature type="transmembrane region" description="Helical" evidence="1">
    <location>
        <begin position="297"/>
        <end position="319"/>
    </location>
</feature>
<dbReference type="Pfam" id="PF07695">
    <property type="entry name" value="7TMR-DISM_7TM"/>
    <property type="match status" value="1"/>
</dbReference>
<feature type="domain" description="EAL" evidence="2">
    <location>
        <begin position="621"/>
        <end position="874"/>
    </location>
</feature>
<dbReference type="Pfam" id="PF07696">
    <property type="entry name" value="7TMR-DISMED2"/>
    <property type="match status" value="1"/>
</dbReference>
<accession>A0A1Y0IG06</accession>
<organism evidence="3 4">
    <name type="scientific">Oleiphilus messinensis</name>
    <dbReference type="NCBI Taxonomy" id="141451"/>
    <lineage>
        <taxon>Bacteria</taxon>
        <taxon>Pseudomonadati</taxon>
        <taxon>Pseudomonadota</taxon>
        <taxon>Gammaproteobacteria</taxon>
        <taxon>Oceanospirillales</taxon>
        <taxon>Oleiphilaceae</taxon>
        <taxon>Oleiphilus</taxon>
    </lineage>
</organism>
<keyword evidence="1" id="KW-1133">Transmembrane helix</keyword>
<dbReference type="SUPFAM" id="SSF55073">
    <property type="entry name" value="Nucleotide cyclase"/>
    <property type="match status" value="1"/>
</dbReference>
<dbReference type="InterPro" id="IPR011623">
    <property type="entry name" value="7TMR_DISM_rcpt_extracell_dom1"/>
</dbReference>
<evidence type="ECO:0000313" key="3">
    <source>
        <dbReference type="EMBL" id="ARU58746.1"/>
    </source>
</evidence>
<dbReference type="GO" id="GO:0071111">
    <property type="term" value="F:cyclic-guanylate-specific phosphodiesterase activity"/>
    <property type="evidence" value="ECO:0007669"/>
    <property type="project" value="InterPro"/>
</dbReference>
<dbReference type="InterPro" id="IPR001633">
    <property type="entry name" value="EAL_dom"/>
</dbReference>
<dbReference type="EMBL" id="CP021425">
    <property type="protein sequence ID" value="ARU58746.1"/>
    <property type="molecule type" value="Genomic_DNA"/>
</dbReference>
<dbReference type="SMART" id="SM00267">
    <property type="entry name" value="GGDEF"/>
    <property type="match status" value="1"/>
</dbReference>
<dbReference type="Proteomes" id="UP000196027">
    <property type="component" value="Chromosome"/>
</dbReference>
<feature type="transmembrane region" description="Helical" evidence="1">
    <location>
        <begin position="356"/>
        <end position="375"/>
    </location>
</feature>
<feature type="transmembrane region" description="Helical" evidence="1">
    <location>
        <begin position="208"/>
        <end position="228"/>
    </location>
</feature>
<dbReference type="InterPro" id="IPR011622">
    <property type="entry name" value="7TMR_DISM_rcpt_extracell_dom2"/>
</dbReference>